<accession>A0A0J1IQF4</accession>
<dbReference type="PATRIC" id="fig|1397.4.peg.32"/>
<evidence type="ECO:0000313" key="2">
    <source>
        <dbReference type="Proteomes" id="UP000036045"/>
    </source>
</evidence>
<reference evidence="1 2" key="1">
    <citation type="submission" date="2015-05" db="EMBL/GenBank/DDBJ databases">
        <title>Whole genome sequence and identification of bacterial endophytes from Costus igneus.</title>
        <authorList>
            <person name="Lee Y.P."/>
            <person name="Gan H.M."/>
            <person name="Eng W."/>
            <person name="Wheatley M.S."/>
            <person name="Caraballo A."/>
            <person name="Polter S."/>
            <person name="Savka M.A."/>
            <person name="Hudson A.O."/>
        </authorList>
    </citation>
    <scope>NUCLEOTIDE SEQUENCE [LARGE SCALE GENOMIC DNA]</scope>
    <source>
        <strain evidence="1 2">RIT379</strain>
    </source>
</reference>
<dbReference type="EMBL" id="LDPH01000001">
    <property type="protein sequence ID" value="KLV28196.1"/>
    <property type="molecule type" value="Genomic_DNA"/>
</dbReference>
<sequence>MQMELLCIDWNGRGETLWDLRDSLRFCRPLGRSGSARAPRKAYPCNGNQFLFKKMYMYKLKQTPNY</sequence>
<evidence type="ECO:0000313" key="1">
    <source>
        <dbReference type="EMBL" id="KLV28196.1"/>
    </source>
</evidence>
<dbReference type="Proteomes" id="UP000036045">
    <property type="component" value="Unassembled WGS sequence"/>
</dbReference>
<keyword evidence="2" id="KW-1185">Reference proteome</keyword>
<organism evidence="1 2">
    <name type="scientific">Niallia circulans</name>
    <name type="common">Bacillus circulans</name>
    <dbReference type="NCBI Taxonomy" id="1397"/>
    <lineage>
        <taxon>Bacteria</taxon>
        <taxon>Bacillati</taxon>
        <taxon>Bacillota</taxon>
        <taxon>Bacilli</taxon>
        <taxon>Bacillales</taxon>
        <taxon>Bacillaceae</taxon>
        <taxon>Niallia</taxon>
    </lineage>
</organism>
<name>A0A0J1IQF4_NIACI</name>
<dbReference type="AlphaFoldDB" id="A0A0J1IQF4"/>
<comment type="caution">
    <text evidence="1">The sequence shown here is derived from an EMBL/GenBank/DDBJ whole genome shotgun (WGS) entry which is preliminary data.</text>
</comment>
<proteinExistence type="predicted"/>
<protein>
    <submittedName>
        <fullName evidence="1">Uncharacterized protein</fullName>
    </submittedName>
</protein>
<gene>
    <name evidence="1" type="ORF">ABW02_00145</name>
</gene>